<keyword evidence="3" id="KW-1185">Reference proteome</keyword>
<feature type="compositionally biased region" description="Polar residues" evidence="1">
    <location>
        <begin position="407"/>
        <end position="433"/>
    </location>
</feature>
<evidence type="ECO:0000313" key="3">
    <source>
        <dbReference type="Proteomes" id="UP000001307"/>
    </source>
</evidence>
<reference evidence="2" key="1">
    <citation type="journal article" date="2010" name="Science">
        <title>Plasticity of animal genome architecture unmasked by rapid evolution of a pelagic tunicate.</title>
        <authorList>
            <person name="Denoeud F."/>
            <person name="Henriet S."/>
            <person name="Mungpakdee S."/>
            <person name="Aury J.M."/>
            <person name="Da Silva C."/>
            <person name="Brinkmann H."/>
            <person name="Mikhaleva J."/>
            <person name="Olsen L.C."/>
            <person name="Jubin C."/>
            <person name="Canestro C."/>
            <person name="Bouquet J.M."/>
            <person name="Danks G."/>
            <person name="Poulain J."/>
            <person name="Campsteijn C."/>
            <person name="Adamski M."/>
            <person name="Cross I."/>
            <person name="Yadetie F."/>
            <person name="Muffato M."/>
            <person name="Louis A."/>
            <person name="Butcher S."/>
            <person name="Tsagkogeorga G."/>
            <person name="Konrad A."/>
            <person name="Singh S."/>
            <person name="Jensen M.F."/>
            <person name="Cong E.H."/>
            <person name="Eikeseth-Otteraa H."/>
            <person name="Noel B."/>
            <person name="Anthouard V."/>
            <person name="Porcel B.M."/>
            <person name="Kachouri-Lafond R."/>
            <person name="Nishino A."/>
            <person name="Ugolini M."/>
            <person name="Chourrout P."/>
            <person name="Nishida H."/>
            <person name="Aasland R."/>
            <person name="Huzurbazar S."/>
            <person name="Westhof E."/>
            <person name="Delsuc F."/>
            <person name="Lehrach H."/>
            <person name="Reinhardt R."/>
            <person name="Weissenbach J."/>
            <person name="Roy S.W."/>
            <person name="Artiguenave F."/>
            <person name="Postlethwait J.H."/>
            <person name="Manak J.R."/>
            <person name="Thompson E.M."/>
            <person name="Jaillon O."/>
            <person name="Du Pasquier L."/>
            <person name="Boudinot P."/>
            <person name="Liberles D.A."/>
            <person name="Volff J.N."/>
            <person name="Philippe H."/>
            <person name="Lenhard B."/>
            <person name="Roest Crollius H."/>
            <person name="Wincker P."/>
            <person name="Chourrout D."/>
        </authorList>
    </citation>
    <scope>NUCLEOTIDE SEQUENCE [LARGE SCALE GENOMIC DNA]</scope>
</reference>
<feature type="region of interest" description="Disordered" evidence="1">
    <location>
        <begin position="407"/>
        <end position="480"/>
    </location>
</feature>
<evidence type="ECO:0000313" key="2">
    <source>
        <dbReference type="EMBL" id="CBY11100.1"/>
    </source>
</evidence>
<feature type="compositionally biased region" description="Polar residues" evidence="1">
    <location>
        <begin position="466"/>
        <end position="477"/>
    </location>
</feature>
<feature type="region of interest" description="Disordered" evidence="1">
    <location>
        <begin position="33"/>
        <end position="54"/>
    </location>
</feature>
<sequence length="554" mass="63321">MPRIQDHWAWKYFKNADSFFQQYYFGDPALIHTDPRTQPEPEKRVDLETTEDEPDFLPDVIPQNPERQNAIERYDLASLAITRNEVRRRARSPDNVIAPDDKAASVLSVQYPQWEAFIAAGGYQSVDQFRLHIEALNKVQNIFYKNWSDMKSKLNPVRAGRLFHDYQEERKRLLAGDTTDADLMGLSWRYKMAVKENADDPTVTTWRESLVKFVGHAIDNVLQSMDPTSDHFRRDLVRFKLQNDGSLSTIGMSALIGIKPFVNGRPENIASILFDIAKFENLVPRSRDRERVRLVLDLHDNFRAEDILLSPIDAVMIHDSLQVLPVFAREVIAFRAFHGGTCLGVLMALTQEKKIAVSTHSHRIRATKIPTEHNHNARIYQQQLDSRAEAIFQGPQSLRDLYRETCASNPTAPSISETLSESNPDGQSLPESSDANDLDADQHNGQVEVDGPPEDAVLPNGPSPAFPSSSSRETPITDSDRERIAQDLDLRPELIPDEPTVFLEQQRFLREHLYGDTHDYPKRELPPVDAFLHEDCTRDLVWVEKHSSMKKRLQ</sequence>
<gene>
    <name evidence="2" type="ORF">GSOID_T00015276001</name>
</gene>
<dbReference type="Proteomes" id="UP000001307">
    <property type="component" value="Unassembled WGS sequence"/>
</dbReference>
<organism evidence="2">
    <name type="scientific">Oikopleura dioica</name>
    <name type="common">Tunicate</name>
    <dbReference type="NCBI Taxonomy" id="34765"/>
    <lineage>
        <taxon>Eukaryota</taxon>
        <taxon>Metazoa</taxon>
        <taxon>Chordata</taxon>
        <taxon>Tunicata</taxon>
        <taxon>Appendicularia</taxon>
        <taxon>Copelata</taxon>
        <taxon>Oikopleuridae</taxon>
        <taxon>Oikopleura</taxon>
    </lineage>
</organism>
<name>E4XM93_OIKDI</name>
<dbReference type="AlphaFoldDB" id="E4XM93"/>
<feature type="compositionally biased region" description="Basic and acidic residues" evidence="1">
    <location>
        <begin position="33"/>
        <end position="47"/>
    </location>
</feature>
<dbReference type="EMBL" id="FN653075">
    <property type="protein sequence ID" value="CBY11100.1"/>
    <property type="molecule type" value="Genomic_DNA"/>
</dbReference>
<proteinExistence type="predicted"/>
<dbReference type="InParanoid" id="E4XM93"/>
<protein>
    <submittedName>
        <fullName evidence="2">Uncharacterized protein</fullName>
    </submittedName>
</protein>
<evidence type="ECO:0000256" key="1">
    <source>
        <dbReference type="SAM" id="MobiDB-lite"/>
    </source>
</evidence>
<accession>E4XM93</accession>